<dbReference type="InterPro" id="IPR010780">
    <property type="entry name" value="DUF1375"/>
</dbReference>
<evidence type="ECO:0000313" key="2">
    <source>
        <dbReference type="EMBL" id="KAB2930750.1"/>
    </source>
</evidence>
<dbReference type="EMBL" id="WBUI01000018">
    <property type="protein sequence ID" value="KAB2930750.1"/>
    <property type="molecule type" value="Genomic_DNA"/>
</dbReference>
<name>A0A833GZK2_9LEPT</name>
<protein>
    <submittedName>
        <fullName evidence="2">YceK/YidQ family lipoprotein</fullName>
    </submittedName>
</protein>
<feature type="signal peptide" evidence="1">
    <location>
        <begin position="1"/>
        <end position="26"/>
    </location>
</feature>
<keyword evidence="1" id="KW-0732">Signal</keyword>
<sequence>MLPFHFVKHRALSLAAALVALSASCAATGSISSYRSGDLIIYSGTNYNSKTIADDHCATATEKAMAVLDFPGSFLLDTAALPFSISLQLVAGLAQTEKAESRFDWMSYYDRERLRRACATFKRL</sequence>
<proteinExistence type="predicted"/>
<dbReference type="Proteomes" id="UP000460298">
    <property type="component" value="Unassembled WGS sequence"/>
</dbReference>
<organism evidence="2 3">
    <name type="scientific">Leptonema illini</name>
    <dbReference type="NCBI Taxonomy" id="183"/>
    <lineage>
        <taxon>Bacteria</taxon>
        <taxon>Pseudomonadati</taxon>
        <taxon>Spirochaetota</taxon>
        <taxon>Spirochaetia</taxon>
        <taxon>Leptospirales</taxon>
        <taxon>Leptospiraceae</taxon>
        <taxon>Leptonema</taxon>
    </lineage>
</organism>
<accession>A0A833GZK2</accession>
<evidence type="ECO:0000256" key="1">
    <source>
        <dbReference type="SAM" id="SignalP"/>
    </source>
</evidence>
<evidence type="ECO:0000313" key="3">
    <source>
        <dbReference type="Proteomes" id="UP000460298"/>
    </source>
</evidence>
<feature type="chain" id="PRO_5032744719" evidence="1">
    <location>
        <begin position="27"/>
        <end position="124"/>
    </location>
</feature>
<reference evidence="2 3" key="1">
    <citation type="submission" date="2019-10" db="EMBL/GenBank/DDBJ databases">
        <title>Extracellular Electron Transfer in a Candidatus Methanoperedens spp. Enrichment Culture.</title>
        <authorList>
            <person name="Berger S."/>
            <person name="Rangel Shaw D."/>
            <person name="Berben T."/>
            <person name="In 'T Zandt M."/>
            <person name="Frank J."/>
            <person name="Reimann J."/>
            <person name="Jetten M.S.M."/>
            <person name="Welte C.U."/>
        </authorList>
    </citation>
    <scope>NUCLEOTIDE SEQUENCE [LARGE SCALE GENOMIC DNA]</scope>
    <source>
        <strain evidence="2">SB12</strain>
    </source>
</reference>
<keyword evidence="2" id="KW-0449">Lipoprotein</keyword>
<gene>
    <name evidence="2" type="ORF">F9K24_16065</name>
</gene>
<comment type="caution">
    <text evidence="2">The sequence shown here is derived from an EMBL/GenBank/DDBJ whole genome shotgun (WGS) entry which is preliminary data.</text>
</comment>
<dbReference type="AlphaFoldDB" id="A0A833GZK2"/>
<dbReference type="Pfam" id="PF07119">
    <property type="entry name" value="DUF1375"/>
    <property type="match status" value="1"/>
</dbReference>